<dbReference type="InterPro" id="IPR039587">
    <property type="entry name" value="TMEM248/TMEM219_dom"/>
</dbReference>
<proteinExistence type="predicted"/>
<keyword evidence="4 5" id="KW-0472">Membrane</keyword>
<gene>
    <name evidence="7" type="ORF">ACAOBT_LOCUS356</name>
</gene>
<sequence length="258" mass="30089">MILMIKNKPPITVFLICLFLIVITLFYFVYYIRTEELIPDSDKNNEWSDLLEHFNKEKSCISNNIEQEFNHIYDDSVPLTTVYTSLSIDVSKLFKYSRVEGILSLTDWVPRCPKEKVYSTLKIRFSLPDNTKNFTEVCAEIIGPQEYLPMFSKQSCSLNDAKKNKEKNGYLTAKVTRQIDNTFCHGGILVKLQFNTNIEKSSFANYLSNAEKNVIYVHLLWASCLLSFLTICIIVYAYLYTEKQIEGYGEKYKNFIRK</sequence>
<dbReference type="Pfam" id="PF14940">
    <property type="entry name" value="TMEM219"/>
    <property type="match status" value="1"/>
</dbReference>
<evidence type="ECO:0000256" key="1">
    <source>
        <dbReference type="ARBA" id="ARBA00004370"/>
    </source>
</evidence>
<keyword evidence="8" id="KW-1185">Reference proteome</keyword>
<feature type="transmembrane region" description="Helical" evidence="5">
    <location>
        <begin position="12"/>
        <end position="32"/>
    </location>
</feature>
<evidence type="ECO:0000313" key="7">
    <source>
        <dbReference type="EMBL" id="CAH1954051.1"/>
    </source>
</evidence>
<accession>A0A9P0JJ28</accession>
<evidence type="ECO:0000256" key="4">
    <source>
        <dbReference type="ARBA" id="ARBA00023136"/>
    </source>
</evidence>
<dbReference type="PANTHER" id="PTHR16002:SF4">
    <property type="entry name" value="TMEM248_TMEM219 DOMAIN-CONTAINING PROTEIN"/>
    <property type="match status" value="1"/>
</dbReference>
<evidence type="ECO:0000256" key="2">
    <source>
        <dbReference type="ARBA" id="ARBA00022692"/>
    </source>
</evidence>
<dbReference type="AlphaFoldDB" id="A0A9P0JJ28"/>
<organism evidence="7 8">
    <name type="scientific">Acanthoscelides obtectus</name>
    <name type="common">Bean weevil</name>
    <name type="synonym">Bruchus obtectus</name>
    <dbReference type="NCBI Taxonomy" id="200917"/>
    <lineage>
        <taxon>Eukaryota</taxon>
        <taxon>Metazoa</taxon>
        <taxon>Ecdysozoa</taxon>
        <taxon>Arthropoda</taxon>
        <taxon>Hexapoda</taxon>
        <taxon>Insecta</taxon>
        <taxon>Pterygota</taxon>
        <taxon>Neoptera</taxon>
        <taxon>Endopterygota</taxon>
        <taxon>Coleoptera</taxon>
        <taxon>Polyphaga</taxon>
        <taxon>Cucujiformia</taxon>
        <taxon>Chrysomeloidea</taxon>
        <taxon>Chrysomelidae</taxon>
        <taxon>Bruchinae</taxon>
        <taxon>Bruchini</taxon>
        <taxon>Acanthoscelides</taxon>
    </lineage>
</organism>
<protein>
    <recommendedName>
        <fullName evidence="6">TMEM248/TMEM219 domain-containing protein</fullName>
    </recommendedName>
</protein>
<reference evidence="7" key="1">
    <citation type="submission" date="2022-03" db="EMBL/GenBank/DDBJ databases">
        <authorList>
            <person name="Sayadi A."/>
        </authorList>
    </citation>
    <scope>NUCLEOTIDE SEQUENCE</scope>
</reference>
<evidence type="ECO:0000256" key="3">
    <source>
        <dbReference type="ARBA" id="ARBA00022989"/>
    </source>
</evidence>
<comment type="caution">
    <text evidence="7">The sequence shown here is derived from an EMBL/GenBank/DDBJ whole genome shotgun (WGS) entry which is preliminary data.</text>
</comment>
<comment type="subcellular location">
    <subcellularLocation>
        <location evidence="1">Membrane</location>
    </subcellularLocation>
</comment>
<dbReference type="InterPro" id="IPR039493">
    <property type="entry name" value="TMEM248/TMEM219"/>
</dbReference>
<keyword evidence="2 5" id="KW-0812">Transmembrane</keyword>
<dbReference type="OrthoDB" id="6329605at2759"/>
<dbReference type="PANTHER" id="PTHR16002">
    <property type="entry name" value="TRANSMEMBRANE PROTEIN 248-LIKE"/>
    <property type="match status" value="1"/>
</dbReference>
<evidence type="ECO:0000259" key="6">
    <source>
        <dbReference type="Pfam" id="PF14940"/>
    </source>
</evidence>
<dbReference type="GO" id="GO:0016020">
    <property type="term" value="C:membrane"/>
    <property type="evidence" value="ECO:0007669"/>
    <property type="project" value="UniProtKB-SubCell"/>
</dbReference>
<keyword evidence="3 5" id="KW-1133">Transmembrane helix</keyword>
<dbReference type="EMBL" id="CAKOFQ010006652">
    <property type="protein sequence ID" value="CAH1954051.1"/>
    <property type="molecule type" value="Genomic_DNA"/>
</dbReference>
<feature type="domain" description="TMEM248/TMEM219" evidence="6">
    <location>
        <begin position="4"/>
        <end position="87"/>
    </location>
</feature>
<name>A0A9P0JJ28_ACAOB</name>
<feature type="transmembrane region" description="Helical" evidence="5">
    <location>
        <begin position="215"/>
        <end position="239"/>
    </location>
</feature>
<evidence type="ECO:0000256" key="5">
    <source>
        <dbReference type="SAM" id="Phobius"/>
    </source>
</evidence>
<dbReference type="Proteomes" id="UP001152888">
    <property type="component" value="Unassembled WGS sequence"/>
</dbReference>
<evidence type="ECO:0000313" key="8">
    <source>
        <dbReference type="Proteomes" id="UP001152888"/>
    </source>
</evidence>